<accession>A0A8S1K5P9</accession>
<keyword evidence="1" id="KW-0472">Membrane</keyword>
<evidence type="ECO:0008006" key="4">
    <source>
        <dbReference type="Google" id="ProtNLM"/>
    </source>
</evidence>
<keyword evidence="1" id="KW-0812">Transmembrane</keyword>
<keyword evidence="1" id="KW-1133">Transmembrane helix</keyword>
<proteinExistence type="predicted"/>
<dbReference type="OrthoDB" id="311197at2759"/>
<name>A0A8S1K5P9_9CILI</name>
<evidence type="ECO:0000313" key="3">
    <source>
        <dbReference type="Proteomes" id="UP000692954"/>
    </source>
</evidence>
<protein>
    <recommendedName>
        <fullName evidence="4">Transmembrane protein</fullName>
    </recommendedName>
</protein>
<dbReference type="Proteomes" id="UP000692954">
    <property type="component" value="Unassembled WGS sequence"/>
</dbReference>
<sequence>MFNKYFIYIAFLFQLGNTNNTVLFPQNRFSILGQKWVNCSNEEINIASEINEFTQIQQFPISYNNPLCLFGKNKFSSNGCMNFYYFIFNRTIDFNDLLIIRIDGSNYTITQETATDNFVLIRHKQLCYYNKLEFWMISKGQGLALQNYLIFIQESQNLSSYSQVLKQSFLNITEEYNFTQYNLQTQNQSIYNSILQYDGILSLQNIRFVGACLDFVLYNYDEQMYCEKIDIGGKIKFNCKLNISQIKNVSFMQEQQYLILSKYSLRLFSPCFPNLPQRIIKFETIQQISQYNSSLNNYIQEQEFGSQHQINLDYDYQLKESNNNQTNFSLKAKQSGCVNEFEEAQILIKSSLGEIVNCDLFQDQSDFSCLSYKDCLFTVNMSFQKNISYLFNMTAIIKRIDANNNPSIQFNLVDIVLQEGSPEQEPSYDFIFIAILIPLFFLIPLICFLCSTFVFKISLYHRWLQYIYYQEEVVQQN</sequence>
<gene>
    <name evidence="2" type="ORF">PSON_ATCC_30995.1.T0010231</name>
</gene>
<evidence type="ECO:0000313" key="2">
    <source>
        <dbReference type="EMBL" id="CAD8045708.1"/>
    </source>
</evidence>
<reference evidence="2" key="1">
    <citation type="submission" date="2021-01" db="EMBL/GenBank/DDBJ databases">
        <authorList>
            <consortium name="Genoscope - CEA"/>
            <person name="William W."/>
        </authorList>
    </citation>
    <scope>NUCLEOTIDE SEQUENCE</scope>
</reference>
<keyword evidence="3" id="KW-1185">Reference proteome</keyword>
<organism evidence="2 3">
    <name type="scientific">Paramecium sonneborni</name>
    <dbReference type="NCBI Taxonomy" id="65129"/>
    <lineage>
        <taxon>Eukaryota</taxon>
        <taxon>Sar</taxon>
        <taxon>Alveolata</taxon>
        <taxon>Ciliophora</taxon>
        <taxon>Intramacronucleata</taxon>
        <taxon>Oligohymenophorea</taxon>
        <taxon>Peniculida</taxon>
        <taxon>Parameciidae</taxon>
        <taxon>Paramecium</taxon>
    </lineage>
</organism>
<dbReference type="EMBL" id="CAJJDN010000001">
    <property type="protein sequence ID" value="CAD8045708.1"/>
    <property type="molecule type" value="Genomic_DNA"/>
</dbReference>
<dbReference type="AlphaFoldDB" id="A0A8S1K5P9"/>
<comment type="caution">
    <text evidence="2">The sequence shown here is derived from an EMBL/GenBank/DDBJ whole genome shotgun (WGS) entry which is preliminary data.</text>
</comment>
<evidence type="ECO:0000256" key="1">
    <source>
        <dbReference type="SAM" id="Phobius"/>
    </source>
</evidence>
<feature type="transmembrane region" description="Helical" evidence="1">
    <location>
        <begin position="430"/>
        <end position="455"/>
    </location>
</feature>